<dbReference type="HOGENOM" id="CLU_097893_0_0_11"/>
<feature type="domain" description="Helix-turn-helix" evidence="1">
    <location>
        <begin position="3"/>
        <end position="45"/>
    </location>
</feature>
<reference evidence="2 3" key="1">
    <citation type="journal article" date="2015" name="Int. J. Syst. Evol. Microbiol.">
        <title>Revisiting Corynebacterium glyciniphilum (ex Kubota et al., 1972) sp. nov., nom. rev., isolated from putrefied banana.</title>
        <authorList>
            <person name="Al-Dilaimi A."/>
            <person name="Bednarz H."/>
            <person name="Lomker A."/>
            <person name="Niehaus K."/>
            <person name="Kalinowski J."/>
            <person name="Ruckert C."/>
        </authorList>
    </citation>
    <scope>NUCLEOTIDE SEQUENCE [LARGE SCALE GENOMIC DNA]</scope>
    <source>
        <strain evidence="2">AJ 3170</strain>
    </source>
</reference>
<proteinExistence type="predicted"/>
<dbReference type="NCBIfam" id="TIGR01764">
    <property type="entry name" value="excise"/>
    <property type="match status" value="1"/>
</dbReference>
<dbReference type="InterPro" id="IPR010093">
    <property type="entry name" value="SinI_DNA-bd"/>
</dbReference>
<protein>
    <recommendedName>
        <fullName evidence="1">Helix-turn-helix domain-containing protein</fullName>
    </recommendedName>
</protein>
<sequence length="241" mass="26274">MELTTHEAAARLGVSQARVRALINSGGLTARRVGTLWLIDAASIEHQRGLTTAGATSRAMSPRVAWAAADLADGGAAAWLSATERSRLRRRLSSTTEVDVVRRWTSRRANSTHRYKVGPRDLTALLTDRRVTRTGISAVESYRLGLGTGGDADIYVSSEDLEQLVRGYVLLPTGRGNLTVRVDDVGLYRAATRTIEGRLVVPRLIAGADLADDTDARTRSAGRRLLTEVLTGQGWERRTRR</sequence>
<dbReference type="Pfam" id="PF12728">
    <property type="entry name" value="HTH_17"/>
    <property type="match status" value="1"/>
</dbReference>
<evidence type="ECO:0000313" key="3">
    <source>
        <dbReference type="Proteomes" id="UP000023703"/>
    </source>
</evidence>
<accession>X5DPF8</accession>
<dbReference type="Proteomes" id="UP000023703">
    <property type="component" value="Chromosome"/>
</dbReference>
<evidence type="ECO:0000259" key="1">
    <source>
        <dbReference type="Pfam" id="PF12728"/>
    </source>
</evidence>
<dbReference type="RefSeq" id="WP_038545117.1">
    <property type="nucleotide sequence ID" value="NZ_CP006842.1"/>
</dbReference>
<dbReference type="GO" id="GO:0003677">
    <property type="term" value="F:DNA binding"/>
    <property type="evidence" value="ECO:0007669"/>
    <property type="project" value="InterPro"/>
</dbReference>
<dbReference type="AlphaFoldDB" id="X5DPF8"/>
<dbReference type="InterPro" id="IPR041657">
    <property type="entry name" value="HTH_17"/>
</dbReference>
<dbReference type="KEGG" id="cgy:CGLY_00495"/>
<evidence type="ECO:0000313" key="2">
    <source>
        <dbReference type="EMBL" id="AHW62547.1"/>
    </source>
</evidence>
<organism evidence="2 3">
    <name type="scientific">Corynebacterium glyciniphilum AJ 3170</name>
    <dbReference type="NCBI Taxonomy" id="1404245"/>
    <lineage>
        <taxon>Bacteria</taxon>
        <taxon>Bacillati</taxon>
        <taxon>Actinomycetota</taxon>
        <taxon>Actinomycetes</taxon>
        <taxon>Mycobacteriales</taxon>
        <taxon>Corynebacteriaceae</taxon>
        <taxon>Corynebacterium</taxon>
    </lineage>
</organism>
<dbReference type="EMBL" id="CP006842">
    <property type="protein sequence ID" value="AHW62547.1"/>
    <property type="molecule type" value="Genomic_DNA"/>
</dbReference>
<name>X5DPF8_9CORY</name>
<gene>
    <name evidence="2" type="ORF">CGLY_00495</name>
</gene>
<dbReference type="OrthoDB" id="4463966at2"/>
<dbReference type="eggNOG" id="ENOG5032ZYS">
    <property type="taxonomic scope" value="Bacteria"/>
</dbReference>
<keyword evidence="3" id="KW-1185">Reference proteome</keyword>